<dbReference type="Gene3D" id="2.70.98.10">
    <property type="match status" value="1"/>
</dbReference>
<organism evidence="1 2">
    <name type="scientific">Plastoroseomonas arctica</name>
    <dbReference type="NCBI Taxonomy" id="1509237"/>
    <lineage>
        <taxon>Bacteria</taxon>
        <taxon>Pseudomonadati</taxon>
        <taxon>Pseudomonadota</taxon>
        <taxon>Alphaproteobacteria</taxon>
        <taxon>Acetobacterales</taxon>
        <taxon>Acetobacteraceae</taxon>
        <taxon>Plastoroseomonas</taxon>
    </lineage>
</organism>
<dbReference type="InterPro" id="IPR008183">
    <property type="entry name" value="Aldose_1/G6P_1-epimerase"/>
</dbReference>
<dbReference type="GO" id="GO:0016853">
    <property type="term" value="F:isomerase activity"/>
    <property type="evidence" value="ECO:0007669"/>
    <property type="project" value="InterPro"/>
</dbReference>
<dbReference type="RefSeq" id="WP_211873151.1">
    <property type="nucleotide sequence ID" value="NZ_JAAEDH010000003.1"/>
</dbReference>
<evidence type="ECO:0000313" key="1">
    <source>
        <dbReference type="EMBL" id="MBR0654337.1"/>
    </source>
</evidence>
<protein>
    <submittedName>
        <fullName evidence="1">Aldose epimerase</fullName>
    </submittedName>
</protein>
<reference evidence="1" key="2">
    <citation type="journal article" date="2021" name="Syst. Appl. Microbiol.">
        <title>Roseomonas hellenica sp. nov., isolated from roots of wild-growing Alkanna tinctoria.</title>
        <authorList>
            <person name="Rat A."/>
            <person name="Naranjo H.D."/>
            <person name="Lebbe L."/>
            <person name="Cnockaert M."/>
            <person name="Krigas N."/>
            <person name="Grigoriadou K."/>
            <person name="Maloupa E."/>
            <person name="Willems A."/>
        </authorList>
    </citation>
    <scope>NUCLEOTIDE SEQUENCE</scope>
    <source>
        <strain evidence="1">LMG 28251</strain>
    </source>
</reference>
<evidence type="ECO:0000313" key="2">
    <source>
        <dbReference type="Proteomes" id="UP001196068"/>
    </source>
</evidence>
<dbReference type="InterPro" id="IPR014718">
    <property type="entry name" value="GH-type_carb-bd"/>
</dbReference>
<dbReference type="SUPFAM" id="SSF74650">
    <property type="entry name" value="Galactose mutarotase-like"/>
    <property type="match status" value="1"/>
</dbReference>
<accession>A0AAF1JV33</accession>
<gene>
    <name evidence="1" type="ORF">GXW79_04505</name>
</gene>
<dbReference type="GO" id="GO:0005975">
    <property type="term" value="P:carbohydrate metabolic process"/>
    <property type="evidence" value="ECO:0007669"/>
    <property type="project" value="InterPro"/>
</dbReference>
<sequence length="280" mass="30032">MTELRLRAGAWSAVLLPTQGAAFAELGHAGVAVLAPLPPGADSNTAVTGAFWMIPWANRMADGVLGTGWNLPVNRARDKTAIHGLSRDRPWQVLRATADQARLVQTVSAPPYAYRAMVSVRLDEDGVRIAALVTNHGVEPAPIGLGWHPWFARRPGQRVSFAARHRLATDERLLPVAVAASPGLEDAEIDSIEGTDAHFAGWNGRARLEDSILRLTMRAGGTWARNLQLYVPPHARTICLEPASHIPNAPNCPALAPLGPLRPLAPGASRSAWLHLAALH</sequence>
<name>A0AAF1JV33_9PROT</name>
<dbReference type="GO" id="GO:0030246">
    <property type="term" value="F:carbohydrate binding"/>
    <property type="evidence" value="ECO:0007669"/>
    <property type="project" value="InterPro"/>
</dbReference>
<dbReference type="Proteomes" id="UP001196068">
    <property type="component" value="Unassembled WGS sequence"/>
</dbReference>
<keyword evidence="2" id="KW-1185">Reference proteome</keyword>
<reference evidence="1" key="1">
    <citation type="submission" date="2020-01" db="EMBL/GenBank/DDBJ databases">
        <authorList>
            <person name="Rat A."/>
        </authorList>
    </citation>
    <scope>NUCLEOTIDE SEQUENCE</scope>
    <source>
        <strain evidence="1">LMG 28251</strain>
    </source>
</reference>
<dbReference type="AlphaFoldDB" id="A0AAF1JV33"/>
<dbReference type="EMBL" id="JAAEDH010000003">
    <property type="protein sequence ID" value="MBR0654337.1"/>
    <property type="molecule type" value="Genomic_DNA"/>
</dbReference>
<comment type="caution">
    <text evidence="1">The sequence shown here is derived from an EMBL/GenBank/DDBJ whole genome shotgun (WGS) entry which is preliminary data.</text>
</comment>
<proteinExistence type="predicted"/>
<dbReference type="Pfam" id="PF01263">
    <property type="entry name" value="Aldose_epim"/>
    <property type="match status" value="1"/>
</dbReference>
<dbReference type="InterPro" id="IPR011013">
    <property type="entry name" value="Gal_mutarotase_sf_dom"/>
</dbReference>